<dbReference type="EMBL" id="DSTK01000041">
    <property type="protein sequence ID" value="HFK98619.1"/>
    <property type="molecule type" value="Genomic_DNA"/>
</dbReference>
<dbReference type="NCBIfam" id="TIGR03087">
    <property type="entry name" value="stp1"/>
    <property type="match status" value="1"/>
</dbReference>
<gene>
    <name evidence="1" type="ORF">ENS06_15000</name>
</gene>
<dbReference type="PANTHER" id="PTHR12526:SF600">
    <property type="entry name" value="GLYCOSYL TRANSFERASE GROUP 1"/>
    <property type="match status" value="1"/>
</dbReference>
<dbReference type="InterPro" id="IPR017521">
    <property type="entry name" value="Sugar_tfrase_PEP-CTERM_Stp1"/>
</dbReference>
<dbReference type="AlphaFoldDB" id="A0A832EKH0"/>
<sequence length="422" mass="47647">MQILYLAHRIPYPPNKGDKIRSYHELRHLAERHTVDLGCLCDDAEDLKHVAVLEKMCRRVCVVPLRPEKAKIRAVLCLVGHKPLSVGYFYDARLQRRIDAWVGSQRYDAVLCFSSPMAEYLFRSRGKRSLWNGPKPPRKVMDFCDLDSDKWAQYARETAFPWNVLYGLESRRLFSYETRIHEAFDASIFISVKERDLFRRKSSNGTDPFVVSNGVDVDYFAPEADFSGHLAENNMPQWIGAGSPMVVFVGAMDYYANVDGVLWFTNNVWPTVRRVFPTAGFVIVGGRPDGAVQKLHGFEGVHVTGFVRDVRPYLHAASCSIAPLRLARGIQNKVLEAMAMEKAVVATPQALEGIEAVPGRDVLSAHTADAFAEAVVKLLGDKTFRDRLGQNARRYVLQRHSWPAEMAALENILLHPNNAMTQ</sequence>
<dbReference type="PANTHER" id="PTHR12526">
    <property type="entry name" value="GLYCOSYLTRANSFERASE"/>
    <property type="match status" value="1"/>
</dbReference>
<dbReference type="SUPFAM" id="SSF53756">
    <property type="entry name" value="UDP-Glycosyltransferase/glycogen phosphorylase"/>
    <property type="match status" value="1"/>
</dbReference>
<comment type="caution">
    <text evidence="1">The sequence shown here is derived from an EMBL/GenBank/DDBJ whole genome shotgun (WGS) entry which is preliminary data.</text>
</comment>
<reference evidence="1" key="1">
    <citation type="journal article" date="2020" name="mSystems">
        <title>Genome- and Community-Level Interaction Insights into Carbon Utilization and Element Cycling Functions of Hydrothermarchaeota in Hydrothermal Sediment.</title>
        <authorList>
            <person name="Zhou Z."/>
            <person name="Liu Y."/>
            <person name="Xu W."/>
            <person name="Pan J."/>
            <person name="Luo Z.H."/>
            <person name="Li M."/>
        </authorList>
    </citation>
    <scope>NUCLEOTIDE SEQUENCE [LARGE SCALE GENOMIC DNA]</scope>
    <source>
        <strain evidence="1">SpSt-456</strain>
    </source>
</reference>
<dbReference type="Gene3D" id="3.40.50.2000">
    <property type="entry name" value="Glycogen Phosphorylase B"/>
    <property type="match status" value="2"/>
</dbReference>
<dbReference type="GO" id="GO:0016757">
    <property type="term" value="F:glycosyltransferase activity"/>
    <property type="evidence" value="ECO:0007669"/>
    <property type="project" value="TreeGrafter"/>
</dbReference>
<keyword evidence="1" id="KW-0808">Transferase</keyword>
<evidence type="ECO:0000313" key="1">
    <source>
        <dbReference type="EMBL" id="HFK98619.1"/>
    </source>
</evidence>
<name>A0A832EKH0_9BACT</name>
<dbReference type="CDD" id="cd03801">
    <property type="entry name" value="GT4_PimA-like"/>
    <property type="match status" value="1"/>
</dbReference>
<protein>
    <submittedName>
        <fullName evidence="1">TIGR03087 family PEP-CTERM/XrtA system glycosyltransferase</fullName>
    </submittedName>
</protein>
<accession>A0A832EKH0</accession>
<dbReference type="Pfam" id="PF13692">
    <property type="entry name" value="Glyco_trans_1_4"/>
    <property type="match status" value="1"/>
</dbReference>
<proteinExistence type="predicted"/>
<organism evidence="1">
    <name type="scientific">Desulfacinum infernum</name>
    <dbReference type="NCBI Taxonomy" id="35837"/>
    <lineage>
        <taxon>Bacteria</taxon>
        <taxon>Pseudomonadati</taxon>
        <taxon>Thermodesulfobacteriota</taxon>
        <taxon>Syntrophobacteria</taxon>
        <taxon>Syntrophobacterales</taxon>
        <taxon>Syntrophobacteraceae</taxon>
        <taxon>Desulfacinum</taxon>
    </lineage>
</organism>